<feature type="region of interest" description="Disordered" evidence="1">
    <location>
        <begin position="343"/>
        <end position="363"/>
    </location>
</feature>
<feature type="domain" description="DUF7703" evidence="3">
    <location>
        <begin position="51"/>
        <end position="305"/>
    </location>
</feature>
<protein>
    <recommendedName>
        <fullName evidence="3">DUF7703 domain-containing protein</fullName>
    </recommendedName>
</protein>
<feature type="compositionally biased region" description="Polar residues" evidence="1">
    <location>
        <begin position="387"/>
        <end position="397"/>
    </location>
</feature>
<proteinExistence type="predicted"/>
<dbReference type="OrthoDB" id="405906at2759"/>
<evidence type="ECO:0000313" key="4">
    <source>
        <dbReference type="EMBL" id="KAH7150259.1"/>
    </source>
</evidence>
<keyword evidence="5" id="KW-1185">Reference proteome</keyword>
<evidence type="ECO:0000313" key="5">
    <source>
        <dbReference type="Proteomes" id="UP000717696"/>
    </source>
</evidence>
<dbReference type="Pfam" id="PF24802">
    <property type="entry name" value="DUF7703"/>
    <property type="match status" value="1"/>
</dbReference>
<evidence type="ECO:0000259" key="3">
    <source>
        <dbReference type="Pfam" id="PF24802"/>
    </source>
</evidence>
<feature type="region of interest" description="Disordered" evidence="1">
    <location>
        <begin position="296"/>
        <end position="315"/>
    </location>
</feature>
<dbReference type="PANTHER" id="PTHR37013:SF3">
    <property type="entry name" value="INTEGRAL MEMBRANE PROTEIN (AFU_ORTHOLOGUE AFUA_1G05950)"/>
    <property type="match status" value="1"/>
</dbReference>
<name>A0A9P9J519_9HYPO</name>
<keyword evidence="2" id="KW-1133">Transmembrane helix</keyword>
<keyword evidence="2" id="KW-0812">Transmembrane</keyword>
<sequence length="420" mass="46887">MFYDRFSLSLRSNYFPLSSQPETAVPFIRPTSRNTIALPSSPTMAGTFGSGTEGFSQIAIYIIIVFLTLAMYNVIELTFIIWGTFKRHSGLYFWSFLGASWGIPFYCAGFLVKYFASASLGYLAGTLIAGGWVAMVTGQSLVLWSRLHLVLRNRFRLKMILWMIIVDAVVCHGAIIPMIYGSFSPNPDPWVQPYSIMEKIQVTVFFIQEIIISSFYIVETVKLMKLERTMGNGKASRRLMNHLIFVNFVIILLDITILGLEYADQYQYQTSYKAFVYSTKLKLEFTILNRLVEMTTGNKDNSSGPRSRTQPTNNRTVIALETYVSDAAGKGVGDVSYQAYAMGGEEGSSSDQPHGTSIRRDDGVMMTTEIVVHREMRQDDDGMSIGRKSSGNSTIGQAKTFDGGNLSKSSSELHLASRGY</sequence>
<comment type="caution">
    <text evidence="4">The sequence shown here is derived from an EMBL/GenBank/DDBJ whole genome shotgun (WGS) entry which is preliminary data.</text>
</comment>
<dbReference type="InterPro" id="IPR056120">
    <property type="entry name" value="DUF7703"/>
</dbReference>
<feature type="transmembrane region" description="Helical" evidence="2">
    <location>
        <begin position="239"/>
        <end position="260"/>
    </location>
</feature>
<evidence type="ECO:0000256" key="2">
    <source>
        <dbReference type="SAM" id="Phobius"/>
    </source>
</evidence>
<feature type="region of interest" description="Disordered" evidence="1">
    <location>
        <begin position="377"/>
        <end position="420"/>
    </location>
</feature>
<organism evidence="4 5">
    <name type="scientific">Dactylonectria estremocensis</name>
    <dbReference type="NCBI Taxonomy" id="1079267"/>
    <lineage>
        <taxon>Eukaryota</taxon>
        <taxon>Fungi</taxon>
        <taxon>Dikarya</taxon>
        <taxon>Ascomycota</taxon>
        <taxon>Pezizomycotina</taxon>
        <taxon>Sordariomycetes</taxon>
        <taxon>Hypocreomycetidae</taxon>
        <taxon>Hypocreales</taxon>
        <taxon>Nectriaceae</taxon>
        <taxon>Dactylonectria</taxon>
    </lineage>
</organism>
<dbReference type="EMBL" id="JAGMUU010000006">
    <property type="protein sequence ID" value="KAH7150259.1"/>
    <property type="molecule type" value="Genomic_DNA"/>
</dbReference>
<dbReference type="PANTHER" id="PTHR37013">
    <property type="entry name" value="INTEGRAL MEMBRANE PROTEIN (AFU_ORTHOLOGUE AFUA_1G05950)-RELATED"/>
    <property type="match status" value="1"/>
</dbReference>
<feature type="transmembrane region" description="Helical" evidence="2">
    <location>
        <begin position="91"/>
        <end position="116"/>
    </location>
</feature>
<reference evidence="4" key="1">
    <citation type="journal article" date="2021" name="Nat. Commun.">
        <title>Genetic determinants of endophytism in the Arabidopsis root mycobiome.</title>
        <authorList>
            <person name="Mesny F."/>
            <person name="Miyauchi S."/>
            <person name="Thiergart T."/>
            <person name="Pickel B."/>
            <person name="Atanasova L."/>
            <person name="Karlsson M."/>
            <person name="Huettel B."/>
            <person name="Barry K.W."/>
            <person name="Haridas S."/>
            <person name="Chen C."/>
            <person name="Bauer D."/>
            <person name="Andreopoulos W."/>
            <person name="Pangilinan J."/>
            <person name="LaButti K."/>
            <person name="Riley R."/>
            <person name="Lipzen A."/>
            <person name="Clum A."/>
            <person name="Drula E."/>
            <person name="Henrissat B."/>
            <person name="Kohler A."/>
            <person name="Grigoriev I.V."/>
            <person name="Martin F.M."/>
            <person name="Hacquard S."/>
        </authorList>
    </citation>
    <scope>NUCLEOTIDE SEQUENCE</scope>
    <source>
        <strain evidence="4">MPI-CAGE-AT-0021</strain>
    </source>
</reference>
<gene>
    <name evidence="4" type="ORF">B0J13DRAFT_549821</name>
</gene>
<keyword evidence="2" id="KW-0472">Membrane</keyword>
<feature type="transmembrane region" description="Helical" evidence="2">
    <location>
        <begin position="122"/>
        <end position="147"/>
    </location>
</feature>
<feature type="transmembrane region" description="Helical" evidence="2">
    <location>
        <begin position="200"/>
        <end position="218"/>
    </location>
</feature>
<dbReference type="AlphaFoldDB" id="A0A9P9J519"/>
<accession>A0A9P9J519</accession>
<dbReference type="Proteomes" id="UP000717696">
    <property type="component" value="Unassembled WGS sequence"/>
</dbReference>
<feature type="transmembrane region" description="Helical" evidence="2">
    <location>
        <begin position="58"/>
        <end position="79"/>
    </location>
</feature>
<evidence type="ECO:0000256" key="1">
    <source>
        <dbReference type="SAM" id="MobiDB-lite"/>
    </source>
</evidence>
<feature type="transmembrane region" description="Helical" evidence="2">
    <location>
        <begin position="159"/>
        <end position="180"/>
    </location>
</feature>